<dbReference type="AlphaFoldDB" id="A0AB37D4C8"/>
<dbReference type="Gene3D" id="3.40.50.620">
    <property type="entry name" value="HUPs"/>
    <property type="match status" value="1"/>
</dbReference>
<dbReference type="InterPro" id="IPR018317">
    <property type="entry name" value="QueC"/>
</dbReference>
<evidence type="ECO:0000313" key="2">
    <source>
        <dbReference type="Proteomes" id="UP000427886"/>
    </source>
</evidence>
<accession>A0AB37D4C8</accession>
<sequence length="247" mass="29335">MNNILWTGGWDSTFRVLSLVILQNKEVQPYYIIDPGRASNEVELMTMEKIRKEVVRKFPNTKGLIKKTTVVNMGSILENKDISQKFQKLKESSFMGSQYDWLARYSEAKGISNLELSIHQDDKATFFVRQNVKKVVEAGDEYYKLRDDLYDTDYDIFKYYHFPLLDLSKKDMEKIAKANNFDSIMEMTWFCFNPTWRKTPCGYCNPCKYTREEGLGRRVPSKFMGMYNRVENAFYYRIKRLFRKMSI</sequence>
<dbReference type="SUPFAM" id="SSF52402">
    <property type="entry name" value="Adenine nucleotide alpha hydrolases-like"/>
    <property type="match status" value="1"/>
</dbReference>
<dbReference type="EMBL" id="CP046246">
    <property type="protein sequence ID" value="QGP76227.1"/>
    <property type="molecule type" value="Genomic_DNA"/>
</dbReference>
<evidence type="ECO:0008006" key="3">
    <source>
        <dbReference type="Google" id="ProtNLM"/>
    </source>
</evidence>
<proteinExistence type="predicted"/>
<organism evidence="1 2">
    <name type="scientific">Tetragenococcus halophilus</name>
    <name type="common">Pediococcus halophilus</name>
    <dbReference type="NCBI Taxonomy" id="51669"/>
    <lineage>
        <taxon>Bacteria</taxon>
        <taxon>Bacillati</taxon>
        <taxon>Bacillota</taxon>
        <taxon>Bacilli</taxon>
        <taxon>Lactobacillales</taxon>
        <taxon>Enterococcaceae</taxon>
        <taxon>Tetragenococcus</taxon>
    </lineage>
</organism>
<gene>
    <name evidence="1" type="ORF">GLW17_04985</name>
</gene>
<evidence type="ECO:0000313" key="1">
    <source>
        <dbReference type="EMBL" id="QGP76227.1"/>
    </source>
</evidence>
<dbReference type="Pfam" id="PF06508">
    <property type="entry name" value="QueC"/>
    <property type="match status" value="1"/>
</dbReference>
<dbReference type="KEGG" id="tey:GLW17_04985"/>
<dbReference type="Proteomes" id="UP000427886">
    <property type="component" value="Chromosome"/>
</dbReference>
<protein>
    <recommendedName>
        <fullName evidence="3">7-cyano-7-deazaguanine synthase</fullName>
    </recommendedName>
</protein>
<name>A0AB37D4C8_TETHA</name>
<reference evidence="1 2" key="1">
    <citation type="submission" date="2019-11" db="EMBL/GenBank/DDBJ databases">
        <authorList>
            <person name="Kim E."/>
            <person name="Lee J."/>
            <person name="Jeon K."/>
            <person name="Lee Y."/>
        </authorList>
    </citation>
    <scope>NUCLEOTIDE SEQUENCE [LARGE SCALE GENOMIC DNA]</scope>
    <source>
        <strain evidence="1 2">YJ1</strain>
    </source>
</reference>
<dbReference type="RefSeq" id="WP_155224415.1">
    <property type="nucleotide sequence ID" value="NZ_CP046246.1"/>
</dbReference>
<dbReference type="InterPro" id="IPR014729">
    <property type="entry name" value="Rossmann-like_a/b/a_fold"/>
</dbReference>